<gene>
    <name evidence="1" type="ORF">DERP_007368</name>
</gene>
<sequence>MVNKKNGSASIQNILEAQCFHSWADTLNESNGWIIGTCSSKTILKKNETKLLRNLFCGEFALFNNSFNCIVFDLDDDCGGDRLDPILPLPSLSSPIVIINSLIVFDSHNSNNCKLVQNKVLNYDLVAMKFLVDELYDFNSNGSDIRPIMIEKLTIFDIIDDSTEGFFVAERPIEPNDGDSSVEFDLEVVEPY</sequence>
<reference evidence="1 2" key="1">
    <citation type="journal article" date="2018" name="J. Allergy Clin. Immunol.">
        <title>High-quality assembly of Dermatophagoides pteronyssinus genome and transcriptome reveals a wide range of novel allergens.</title>
        <authorList>
            <person name="Liu X.Y."/>
            <person name="Yang K.Y."/>
            <person name="Wang M.Q."/>
            <person name="Kwok J.S."/>
            <person name="Zeng X."/>
            <person name="Yang Z."/>
            <person name="Xiao X.J."/>
            <person name="Lau C.P."/>
            <person name="Li Y."/>
            <person name="Huang Z.M."/>
            <person name="Ba J.G."/>
            <person name="Yim A.K."/>
            <person name="Ouyang C.Y."/>
            <person name="Ngai S.M."/>
            <person name="Chan T.F."/>
            <person name="Leung E.L."/>
            <person name="Liu L."/>
            <person name="Liu Z.G."/>
            <person name="Tsui S.K."/>
        </authorList>
    </citation>
    <scope>NUCLEOTIDE SEQUENCE [LARGE SCALE GENOMIC DNA]</scope>
    <source>
        <strain evidence="1">Derp</strain>
    </source>
</reference>
<dbReference type="EMBL" id="NJHN03000077">
    <property type="protein sequence ID" value="KAH9417370.1"/>
    <property type="molecule type" value="Genomic_DNA"/>
</dbReference>
<comment type="caution">
    <text evidence="1">The sequence shown here is derived from an EMBL/GenBank/DDBJ whole genome shotgun (WGS) entry which is preliminary data.</text>
</comment>
<dbReference type="Proteomes" id="UP000887458">
    <property type="component" value="Unassembled WGS sequence"/>
</dbReference>
<proteinExistence type="predicted"/>
<evidence type="ECO:0000313" key="2">
    <source>
        <dbReference type="Proteomes" id="UP000887458"/>
    </source>
</evidence>
<reference evidence="1 2" key="2">
    <citation type="journal article" date="2022" name="Mol. Biol. Evol.">
        <title>Comparative Genomics Reveals Insights into the Divergent Evolution of Astigmatic Mites and Household Pest Adaptations.</title>
        <authorList>
            <person name="Xiong Q."/>
            <person name="Wan A.T."/>
            <person name="Liu X."/>
            <person name="Fung C.S."/>
            <person name="Xiao X."/>
            <person name="Malainual N."/>
            <person name="Hou J."/>
            <person name="Wang L."/>
            <person name="Wang M."/>
            <person name="Yang K.Y."/>
            <person name="Cui Y."/>
            <person name="Leung E.L."/>
            <person name="Nong W."/>
            <person name="Shin S.K."/>
            <person name="Au S.W."/>
            <person name="Jeong K.Y."/>
            <person name="Chew F.T."/>
            <person name="Hui J.H."/>
            <person name="Leung T.F."/>
            <person name="Tungtrongchitr A."/>
            <person name="Zhong N."/>
            <person name="Liu Z."/>
            <person name="Tsui S.K."/>
        </authorList>
    </citation>
    <scope>NUCLEOTIDE SEQUENCE [LARGE SCALE GENOMIC DNA]</scope>
    <source>
        <strain evidence="1">Derp</strain>
    </source>
</reference>
<name>A0ABQ8J4E3_DERPT</name>
<accession>A0ABQ8J4E3</accession>
<evidence type="ECO:0000313" key="1">
    <source>
        <dbReference type="EMBL" id="KAH9417370.1"/>
    </source>
</evidence>
<keyword evidence="2" id="KW-1185">Reference proteome</keyword>
<organism evidence="1 2">
    <name type="scientific">Dermatophagoides pteronyssinus</name>
    <name type="common">European house dust mite</name>
    <dbReference type="NCBI Taxonomy" id="6956"/>
    <lineage>
        <taxon>Eukaryota</taxon>
        <taxon>Metazoa</taxon>
        <taxon>Ecdysozoa</taxon>
        <taxon>Arthropoda</taxon>
        <taxon>Chelicerata</taxon>
        <taxon>Arachnida</taxon>
        <taxon>Acari</taxon>
        <taxon>Acariformes</taxon>
        <taxon>Sarcoptiformes</taxon>
        <taxon>Astigmata</taxon>
        <taxon>Psoroptidia</taxon>
        <taxon>Analgoidea</taxon>
        <taxon>Pyroglyphidae</taxon>
        <taxon>Dermatophagoidinae</taxon>
        <taxon>Dermatophagoides</taxon>
    </lineage>
</organism>
<protein>
    <submittedName>
        <fullName evidence="1">Uncharacterized protein</fullName>
    </submittedName>
</protein>